<dbReference type="InterPro" id="IPR001245">
    <property type="entry name" value="Ser-Thr/Tyr_kinase_cat_dom"/>
</dbReference>
<dbReference type="OrthoDB" id="4062651at2759"/>
<evidence type="ECO:0000256" key="1">
    <source>
        <dbReference type="ARBA" id="ARBA00004370"/>
    </source>
</evidence>
<keyword evidence="11" id="KW-1185">Reference proteome</keyword>
<dbReference type="EMBL" id="JACMSC010000013">
    <property type="protein sequence ID" value="KAG6494259.1"/>
    <property type="molecule type" value="Genomic_DNA"/>
</dbReference>
<protein>
    <recommendedName>
        <fullName evidence="9">Protein kinase domain-containing protein</fullName>
    </recommendedName>
</protein>
<accession>A0A8J5FUU9</accession>
<comment type="subcellular location">
    <subcellularLocation>
        <location evidence="1">Membrane</location>
    </subcellularLocation>
</comment>
<keyword evidence="5 7" id="KW-1133">Transmembrane helix</keyword>
<dbReference type="Pfam" id="PF00560">
    <property type="entry name" value="LRR_1"/>
    <property type="match status" value="2"/>
</dbReference>
<evidence type="ECO:0000256" key="3">
    <source>
        <dbReference type="ARBA" id="ARBA00022729"/>
    </source>
</evidence>
<keyword evidence="4" id="KW-0677">Repeat</keyword>
<dbReference type="InterPro" id="IPR000719">
    <property type="entry name" value="Prot_kinase_dom"/>
</dbReference>
<evidence type="ECO:0000256" key="7">
    <source>
        <dbReference type="SAM" id="Phobius"/>
    </source>
</evidence>
<evidence type="ECO:0000313" key="11">
    <source>
        <dbReference type="Proteomes" id="UP000734854"/>
    </source>
</evidence>
<sequence>MRSLLILLAPLLIILLPCTTTAASSGDASALLAFKSAADPGNCLAFLPLAENASETHCRWPGVSCSAAGRVVRLVLEGAGITGFFPGGTLDRLDQLRVLSLKNNSLAGPIPDLSPLRNLKAVFLGRNRFGGRFPASILSLRRLRTIDLSYNHLSGPVPPELAAFDRLRALRLEFNRFDGTIPALNQSSLKNLDFSFNNFTGPIPSTAVLSSFDASAFAANPGLCGGIVKRECNDSHILFFRSGNGSHNGPAPVSAVLGLNQGIHLPGAAASSSPQKTHKKPIVIMIGLLACSMLAIGILGVLLSVQRRRKRMRQGEILSPVNRSSNGVLQAAKPEVEPLESYNEEIESGNNELVSVAAQAMSEEKVKKLAKSGCLVFCAGETQVYALEQLMKSSAEMLGRGKLGTTYRAVLQNNLIVTVKRLDATKLAATGKEAFERHMDVVGKLRHPKLVSLRAYFQAKEERLLVYDYQPNGSLQALIHGSRSTRPKPLHWTSCLKIAEDVAQGLAYIHQASRLVHGNIRSSNILLGSDFEGCLTDNCLSFLMEPSDIEDDSSGYQAPEARRMNGPLTQKSDIYSFGVVLLELLTGESPSQHPATMPACLPSWVRSTREDSGEDEQLTMIAHIAAACLQPSPDSRPTTWQVLKMIQEVKEADTGDNDSDSASLS</sequence>
<gene>
    <name evidence="10" type="ORF">ZIOFF_049279</name>
</gene>
<feature type="transmembrane region" description="Helical" evidence="7">
    <location>
        <begin position="282"/>
        <end position="305"/>
    </location>
</feature>
<evidence type="ECO:0000256" key="5">
    <source>
        <dbReference type="ARBA" id="ARBA00022989"/>
    </source>
</evidence>
<feature type="chain" id="PRO_5035243814" description="Protein kinase domain-containing protein" evidence="8">
    <location>
        <begin position="24"/>
        <end position="665"/>
    </location>
</feature>
<evidence type="ECO:0000256" key="2">
    <source>
        <dbReference type="ARBA" id="ARBA00022692"/>
    </source>
</evidence>
<keyword evidence="2 7" id="KW-0812">Transmembrane</keyword>
<organism evidence="10 11">
    <name type="scientific">Zingiber officinale</name>
    <name type="common">Ginger</name>
    <name type="synonym">Amomum zingiber</name>
    <dbReference type="NCBI Taxonomy" id="94328"/>
    <lineage>
        <taxon>Eukaryota</taxon>
        <taxon>Viridiplantae</taxon>
        <taxon>Streptophyta</taxon>
        <taxon>Embryophyta</taxon>
        <taxon>Tracheophyta</taxon>
        <taxon>Spermatophyta</taxon>
        <taxon>Magnoliopsida</taxon>
        <taxon>Liliopsida</taxon>
        <taxon>Zingiberales</taxon>
        <taxon>Zingiberaceae</taxon>
        <taxon>Zingiber</taxon>
    </lineage>
</organism>
<evidence type="ECO:0000313" key="10">
    <source>
        <dbReference type="EMBL" id="KAG6494259.1"/>
    </source>
</evidence>
<dbReference type="GO" id="GO:0016020">
    <property type="term" value="C:membrane"/>
    <property type="evidence" value="ECO:0007669"/>
    <property type="project" value="UniProtKB-SubCell"/>
</dbReference>
<keyword evidence="6 7" id="KW-0472">Membrane</keyword>
<evidence type="ECO:0000256" key="4">
    <source>
        <dbReference type="ARBA" id="ARBA00022737"/>
    </source>
</evidence>
<feature type="signal peptide" evidence="8">
    <location>
        <begin position="1"/>
        <end position="23"/>
    </location>
</feature>
<feature type="domain" description="Protein kinase" evidence="9">
    <location>
        <begin position="392"/>
        <end position="650"/>
    </location>
</feature>
<dbReference type="PANTHER" id="PTHR48007:SF37">
    <property type="entry name" value="LEUCINE-RICH REPEAT PROTEIN KINASE FAMILY PROTEIN"/>
    <property type="match status" value="1"/>
</dbReference>
<dbReference type="Proteomes" id="UP000734854">
    <property type="component" value="Unassembled WGS sequence"/>
</dbReference>
<dbReference type="InterPro" id="IPR001611">
    <property type="entry name" value="Leu-rich_rpt"/>
</dbReference>
<dbReference type="GO" id="GO:0004672">
    <property type="term" value="F:protein kinase activity"/>
    <property type="evidence" value="ECO:0007669"/>
    <property type="project" value="InterPro"/>
</dbReference>
<evidence type="ECO:0000259" key="9">
    <source>
        <dbReference type="PROSITE" id="PS50011"/>
    </source>
</evidence>
<dbReference type="GO" id="GO:0005524">
    <property type="term" value="F:ATP binding"/>
    <property type="evidence" value="ECO:0007669"/>
    <property type="project" value="InterPro"/>
</dbReference>
<reference evidence="10 11" key="1">
    <citation type="submission" date="2020-08" db="EMBL/GenBank/DDBJ databases">
        <title>Plant Genome Project.</title>
        <authorList>
            <person name="Zhang R.-G."/>
        </authorList>
    </citation>
    <scope>NUCLEOTIDE SEQUENCE [LARGE SCALE GENOMIC DNA]</scope>
    <source>
        <tissue evidence="10">Rhizome</tissue>
    </source>
</reference>
<dbReference type="Pfam" id="PF07714">
    <property type="entry name" value="PK_Tyr_Ser-Thr"/>
    <property type="match status" value="1"/>
</dbReference>
<comment type="caution">
    <text evidence="10">The sequence shown here is derived from an EMBL/GenBank/DDBJ whole genome shotgun (WGS) entry which is preliminary data.</text>
</comment>
<dbReference type="PANTHER" id="PTHR48007">
    <property type="entry name" value="LEUCINE-RICH REPEAT RECEPTOR-LIKE PROTEIN KINASE PXC1"/>
    <property type="match status" value="1"/>
</dbReference>
<dbReference type="InterPro" id="IPR046959">
    <property type="entry name" value="PRK1-6/SRF4-like"/>
</dbReference>
<name>A0A8J5FUU9_ZINOF</name>
<dbReference type="AlphaFoldDB" id="A0A8J5FUU9"/>
<dbReference type="PROSITE" id="PS50011">
    <property type="entry name" value="PROTEIN_KINASE_DOM"/>
    <property type="match status" value="1"/>
</dbReference>
<evidence type="ECO:0000256" key="8">
    <source>
        <dbReference type="SAM" id="SignalP"/>
    </source>
</evidence>
<proteinExistence type="predicted"/>
<evidence type="ECO:0000256" key="6">
    <source>
        <dbReference type="ARBA" id="ARBA00023136"/>
    </source>
</evidence>
<dbReference type="FunFam" id="3.80.10.10:FF:000400">
    <property type="entry name" value="Nuclear pore complex protein NUP107"/>
    <property type="match status" value="1"/>
</dbReference>
<keyword evidence="3 8" id="KW-0732">Signal</keyword>